<evidence type="ECO:0000256" key="1">
    <source>
        <dbReference type="SAM" id="MobiDB-lite"/>
    </source>
</evidence>
<organism evidence="3 4">
    <name type="scientific">Mycolicibacterium flavescens</name>
    <name type="common">Mycobacterium flavescens</name>
    <dbReference type="NCBI Taxonomy" id="1776"/>
    <lineage>
        <taxon>Bacteria</taxon>
        <taxon>Bacillati</taxon>
        <taxon>Actinomycetota</taxon>
        <taxon>Actinomycetes</taxon>
        <taxon>Mycobacteriales</taxon>
        <taxon>Mycobacteriaceae</taxon>
        <taxon>Mycolicibacterium</taxon>
    </lineage>
</organism>
<feature type="compositionally biased region" description="Acidic residues" evidence="1">
    <location>
        <begin position="129"/>
        <end position="144"/>
    </location>
</feature>
<evidence type="ECO:0000313" key="4">
    <source>
        <dbReference type="Proteomes" id="UP000094053"/>
    </source>
</evidence>
<comment type="caution">
    <text evidence="3">The sequence shown here is derived from an EMBL/GenBank/DDBJ whole genome shotgun (WGS) entry which is preliminary data.</text>
</comment>
<dbReference type="Proteomes" id="UP000094053">
    <property type="component" value="Unassembled WGS sequence"/>
</dbReference>
<evidence type="ECO:0000313" key="3">
    <source>
        <dbReference type="EMBL" id="ODQ89483.1"/>
    </source>
</evidence>
<sequence>MGAALLSFSLMGPHSAIAVAEENPPSAADAQDGASPGTESPERDAPDSDSGETPGPSQSPPVTVGNSRGEVDDDEESTGLADDGDDENDDEDDAVDGADDTVVDRLAPDDESATADPLASHEDSPSDPPNDDPPNDDPPNDDLVNDTAHRVTPTNLVQPGESTPATTTAAATTPAITAPRAQPRTWTALVSLAIDNWTNASLRWIESLPVDNTTKATLEGALWTLRRTFLNRAPSVAPVQISGQIAGPIDGTVAAVDPEGDRIFFVMTRGPREGTVKLNGDGSYTYTPGETFDGVDTFSVMAVDVGLHMNLLDPFRSIGTNARSVINQGAIKFAFNFTTGAEIWTEERRAALRRSADELLLYLVVQAPVVLTYNVSGRAEDTSVLASAGSPLISEEPGFWRTVVQHKLLTGSDANGAAADGSIDWNFWEAWGLGDADEITADEYDFVSTAMHEFLHSFGFLTYLERPGENEDWTAWPIFDSFIGTADGVRPIGADYLWNTDYDAILVGGDGGMFFGGRHATAAYGGLVPLYTPNPWQNGSSGSHLNDVVFAGGDQKLMNAATGTGPGVRVLSAFEVGILRDLGYHAVVPQSPAYSAALLGFLLLRRRRGTLKSAKR</sequence>
<feature type="region of interest" description="Disordered" evidence="1">
    <location>
        <begin position="17"/>
        <end position="147"/>
    </location>
</feature>
<dbReference type="EMBL" id="MIHA01000009">
    <property type="protein sequence ID" value="ODQ89483.1"/>
    <property type="molecule type" value="Genomic_DNA"/>
</dbReference>
<dbReference type="Pfam" id="PF17963">
    <property type="entry name" value="Big_9"/>
    <property type="match status" value="1"/>
</dbReference>
<reference evidence="4" key="1">
    <citation type="submission" date="2016-09" db="EMBL/GenBank/DDBJ databases">
        <authorList>
            <person name="Greninger A.L."/>
            <person name="Jerome K.R."/>
            <person name="Mcnair B."/>
            <person name="Wallis C."/>
            <person name="Fang F."/>
        </authorList>
    </citation>
    <scope>NUCLEOTIDE SEQUENCE [LARGE SCALE GENOMIC DNA]</scope>
    <source>
        <strain evidence="4">M6</strain>
    </source>
</reference>
<name>A0A1E3RHZ3_MYCFV</name>
<feature type="compositionally biased region" description="Acidic residues" evidence="1">
    <location>
        <begin position="71"/>
        <end position="101"/>
    </location>
</feature>
<keyword evidence="4" id="KW-1185">Reference proteome</keyword>
<dbReference type="STRING" id="1776.BHQ18_13700"/>
<dbReference type="AlphaFoldDB" id="A0A1E3RHZ3"/>
<keyword evidence="2" id="KW-0812">Transmembrane</keyword>
<keyword evidence="2" id="KW-0472">Membrane</keyword>
<keyword evidence="2" id="KW-1133">Transmembrane helix</keyword>
<evidence type="ECO:0000256" key="2">
    <source>
        <dbReference type="SAM" id="Phobius"/>
    </source>
</evidence>
<proteinExistence type="predicted"/>
<protein>
    <submittedName>
        <fullName evidence="3">Uncharacterized protein</fullName>
    </submittedName>
</protein>
<accession>A0A1E3RHZ3</accession>
<feature type="transmembrane region" description="Helical" evidence="2">
    <location>
        <begin position="582"/>
        <end position="604"/>
    </location>
</feature>
<gene>
    <name evidence="3" type="ORF">BHQ18_13700</name>
</gene>